<organism evidence="1 2">
    <name type="scientific">Psychrobacillus glaciei</name>
    <dbReference type="NCBI Taxonomy" id="2283160"/>
    <lineage>
        <taxon>Bacteria</taxon>
        <taxon>Bacillati</taxon>
        <taxon>Bacillota</taxon>
        <taxon>Bacilli</taxon>
        <taxon>Bacillales</taxon>
        <taxon>Bacillaceae</taxon>
        <taxon>Psychrobacillus</taxon>
    </lineage>
</organism>
<sequence>MNRAPILIIEKGEKMKLKLIIIVISFGFLIAGCTESNQNLVNNPEDALKTIEVGNEEREINVYGSHKVNKELVLIVFRGAMNDKDIWVADVHKEDGQWVAKEIVQMNGPFEESGDIQTVIISDEFGYEVGYIKSGVPVTENLNIFMVEGISDWKIWIKQSK</sequence>
<evidence type="ECO:0000313" key="2">
    <source>
        <dbReference type="Proteomes" id="UP000325517"/>
    </source>
</evidence>
<dbReference type="AlphaFoldDB" id="A0A5J6SXD7"/>
<protein>
    <submittedName>
        <fullName evidence="1">Uncharacterized protein</fullName>
    </submittedName>
</protein>
<keyword evidence="2" id="KW-1185">Reference proteome</keyword>
<gene>
    <name evidence="1" type="ORF">PB01_20540</name>
</gene>
<dbReference type="KEGG" id="psyo:PB01_20540"/>
<dbReference type="PROSITE" id="PS51257">
    <property type="entry name" value="PROKAR_LIPOPROTEIN"/>
    <property type="match status" value="1"/>
</dbReference>
<dbReference type="Proteomes" id="UP000325517">
    <property type="component" value="Chromosome"/>
</dbReference>
<evidence type="ECO:0000313" key="1">
    <source>
        <dbReference type="EMBL" id="QFG00988.1"/>
    </source>
</evidence>
<dbReference type="EMBL" id="CP031223">
    <property type="protein sequence ID" value="QFG00988.1"/>
    <property type="molecule type" value="Genomic_DNA"/>
</dbReference>
<name>A0A5J6SXD7_9BACI</name>
<proteinExistence type="predicted"/>
<accession>A0A5J6SXD7</accession>
<reference evidence="1 2" key="1">
    <citation type="submission" date="2018-07" db="EMBL/GenBank/DDBJ databases">
        <title>Complete genome sequence of Psychrobacillus sp. PB01, isolated from iceberg, and comparative genome analysis of Psychrobacillus strains.</title>
        <authorList>
            <person name="Lee P.C."/>
        </authorList>
    </citation>
    <scope>NUCLEOTIDE SEQUENCE [LARGE SCALE GENOMIC DNA]</scope>
    <source>
        <strain evidence="1 2">PB01</strain>
    </source>
</reference>